<sequence length="124" mass="13383">MALLKLSDALLTGAPVKKEIRFIDGVSGEEVTADIYVKQLGIAQARSLMAIYSTQAKGEEAELQADKQLARTIAQAVTDEKGEPLFSADDVLKFKQDLILALLAAIAEINDPKNLPKKKKSTAN</sequence>
<evidence type="ECO:0008006" key="3">
    <source>
        <dbReference type="Google" id="ProtNLM"/>
    </source>
</evidence>
<proteinExistence type="predicted"/>
<evidence type="ECO:0000313" key="1">
    <source>
        <dbReference type="EMBL" id="SUO95268.1"/>
    </source>
</evidence>
<dbReference type="InterPro" id="IPR024410">
    <property type="entry name" value="Phage_TAC_12"/>
</dbReference>
<name>A0A380MSJ9_9GAMM</name>
<keyword evidence="2" id="KW-1185">Reference proteome</keyword>
<dbReference type="Proteomes" id="UP000254601">
    <property type="component" value="Unassembled WGS sequence"/>
</dbReference>
<accession>A0A380MSJ9</accession>
<protein>
    <recommendedName>
        <fullName evidence="3">Phage tail assembly chaperone protein, TAC</fullName>
    </recommendedName>
</protein>
<dbReference type="Pfam" id="PF16459">
    <property type="entry name" value="Phage_TAC_13"/>
    <property type="match status" value="1"/>
</dbReference>
<dbReference type="AlphaFoldDB" id="A0A380MSJ9"/>
<reference evidence="1 2" key="1">
    <citation type="submission" date="2018-06" db="EMBL/GenBank/DDBJ databases">
        <authorList>
            <consortium name="Pathogen Informatics"/>
            <person name="Doyle S."/>
        </authorList>
    </citation>
    <scope>NUCLEOTIDE SEQUENCE [LARGE SCALE GENOMIC DNA]</scope>
    <source>
        <strain evidence="1 2">NCTC13337</strain>
    </source>
</reference>
<gene>
    <name evidence="1" type="ORF">NCTC13337_01187</name>
</gene>
<organism evidence="1 2">
    <name type="scientific">Suttonella ornithocola</name>
    <dbReference type="NCBI Taxonomy" id="279832"/>
    <lineage>
        <taxon>Bacteria</taxon>
        <taxon>Pseudomonadati</taxon>
        <taxon>Pseudomonadota</taxon>
        <taxon>Gammaproteobacteria</taxon>
        <taxon>Cardiobacteriales</taxon>
        <taxon>Cardiobacteriaceae</taxon>
        <taxon>Suttonella</taxon>
    </lineage>
</organism>
<dbReference type="RefSeq" id="WP_072576177.1">
    <property type="nucleotide sequence ID" value="NZ_LWHB01000054.1"/>
</dbReference>
<dbReference type="EMBL" id="UHIC01000001">
    <property type="protein sequence ID" value="SUO95268.1"/>
    <property type="molecule type" value="Genomic_DNA"/>
</dbReference>
<evidence type="ECO:0000313" key="2">
    <source>
        <dbReference type="Proteomes" id="UP000254601"/>
    </source>
</evidence>